<accession>A0AAV4MXV7</accession>
<dbReference type="AlphaFoldDB" id="A0AAV4MXV7"/>
<name>A0AAV4MXV7_CAEEX</name>
<reference evidence="1 2" key="1">
    <citation type="submission" date="2021-06" db="EMBL/GenBank/DDBJ databases">
        <title>Caerostris extrusa draft genome.</title>
        <authorList>
            <person name="Kono N."/>
            <person name="Arakawa K."/>
        </authorList>
    </citation>
    <scope>NUCLEOTIDE SEQUENCE [LARGE SCALE GENOMIC DNA]</scope>
</reference>
<gene>
    <name evidence="1" type="ORF">CEXT_666371</name>
</gene>
<organism evidence="1 2">
    <name type="scientific">Caerostris extrusa</name>
    <name type="common">Bark spider</name>
    <name type="synonym">Caerostris bankana</name>
    <dbReference type="NCBI Taxonomy" id="172846"/>
    <lineage>
        <taxon>Eukaryota</taxon>
        <taxon>Metazoa</taxon>
        <taxon>Ecdysozoa</taxon>
        <taxon>Arthropoda</taxon>
        <taxon>Chelicerata</taxon>
        <taxon>Arachnida</taxon>
        <taxon>Araneae</taxon>
        <taxon>Araneomorphae</taxon>
        <taxon>Entelegynae</taxon>
        <taxon>Araneoidea</taxon>
        <taxon>Araneidae</taxon>
        <taxon>Caerostris</taxon>
    </lineage>
</organism>
<sequence>MRHGLVTRIPGFYTGNSGAIPRVPPSENEDNRDACILHPFLGNPLPHPTFPVLPWQRRTHSSKRLPAATPVQLLAFTRTSPFQGDE</sequence>
<dbReference type="Proteomes" id="UP001054945">
    <property type="component" value="Unassembled WGS sequence"/>
</dbReference>
<comment type="caution">
    <text evidence="1">The sequence shown here is derived from an EMBL/GenBank/DDBJ whole genome shotgun (WGS) entry which is preliminary data.</text>
</comment>
<evidence type="ECO:0000313" key="2">
    <source>
        <dbReference type="Proteomes" id="UP001054945"/>
    </source>
</evidence>
<protein>
    <submittedName>
        <fullName evidence="1">Uncharacterized protein</fullName>
    </submittedName>
</protein>
<proteinExistence type="predicted"/>
<evidence type="ECO:0000313" key="1">
    <source>
        <dbReference type="EMBL" id="GIX76548.1"/>
    </source>
</evidence>
<dbReference type="EMBL" id="BPLR01002671">
    <property type="protein sequence ID" value="GIX76548.1"/>
    <property type="molecule type" value="Genomic_DNA"/>
</dbReference>
<keyword evidence="2" id="KW-1185">Reference proteome</keyword>